<comment type="caution">
    <text evidence="2">The sequence shown here is derived from an EMBL/GenBank/DDBJ whole genome shotgun (WGS) entry which is preliminary data.</text>
</comment>
<dbReference type="PANTHER" id="PTHR43433:SF5">
    <property type="entry name" value="AB HYDROLASE-1 DOMAIN-CONTAINING PROTEIN"/>
    <property type="match status" value="1"/>
</dbReference>
<dbReference type="SUPFAM" id="SSF53474">
    <property type="entry name" value="alpha/beta-Hydrolases"/>
    <property type="match status" value="1"/>
</dbReference>
<dbReference type="PANTHER" id="PTHR43433">
    <property type="entry name" value="HYDROLASE, ALPHA/BETA FOLD FAMILY PROTEIN"/>
    <property type="match status" value="1"/>
</dbReference>
<evidence type="ECO:0000259" key="1">
    <source>
        <dbReference type="Pfam" id="PF12697"/>
    </source>
</evidence>
<dbReference type="InterPro" id="IPR000073">
    <property type="entry name" value="AB_hydrolase_1"/>
</dbReference>
<keyword evidence="2" id="KW-0378">Hydrolase</keyword>
<reference evidence="2 3" key="1">
    <citation type="submission" date="2017-04" db="EMBL/GenBank/DDBJ databases">
        <title>Draft genome sequence of Tuber borchii Vittad., a whitish edible truffle.</title>
        <authorList>
            <consortium name="DOE Joint Genome Institute"/>
            <person name="Murat C."/>
            <person name="Kuo A."/>
            <person name="Barry K.W."/>
            <person name="Clum A."/>
            <person name="Dockter R.B."/>
            <person name="Fauchery L."/>
            <person name="Iotti M."/>
            <person name="Kohler A."/>
            <person name="Labutti K."/>
            <person name="Lindquist E.A."/>
            <person name="Lipzen A."/>
            <person name="Ohm R.A."/>
            <person name="Wang M."/>
            <person name="Grigoriev I.V."/>
            <person name="Zambonelli A."/>
            <person name="Martin F.M."/>
        </authorList>
    </citation>
    <scope>NUCLEOTIDE SEQUENCE [LARGE SCALE GENOMIC DNA]</scope>
    <source>
        <strain evidence="2 3">Tbo3840</strain>
    </source>
</reference>
<evidence type="ECO:0000313" key="2">
    <source>
        <dbReference type="EMBL" id="PUU75636.1"/>
    </source>
</evidence>
<sequence>MSLPLEEVRGHPAWSTVIELQTPNRQGAALVAKNRPGGPINIAYEVHGTGPIHLVWIMGLNAPKIAWHRQTRYFGHEHKDKYASLVFDNRGVGGSDKPYARYSTSEMAKDVIDLLEHVGWTDPSQLHVIGVSMGGMIAQELAFLIPERIASLCLQSTAACLVSSIPWYKHLYRRAYMIMPKSLPVRLAAAQENIFAAAWLKAPDDLGVFPTNSDRYVAEELWRLENLPPPVYQGFLLQALAASWHYMGPERLKVLGERIRHILVCTGDVDAMIGYKHSDVLVRGIGAGGRVVKRVFEGSGHALQFECAKEYNCMIEEFVTAAYEDGKGATINRWI</sequence>
<dbReference type="InterPro" id="IPR029058">
    <property type="entry name" value="AB_hydrolase_fold"/>
</dbReference>
<dbReference type="InterPro" id="IPR050471">
    <property type="entry name" value="AB_hydrolase"/>
</dbReference>
<dbReference type="GO" id="GO:0016787">
    <property type="term" value="F:hydrolase activity"/>
    <property type="evidence" value="ECO:0007669"/>
    <property type="project" value="UniProtKB-KW"/>
</dbReference>
<dbReference type="Pfam" id="PF12697">
    <property type="entry name" value="Abhydrolase_6"/>
    <property type="match status" value="1"/>
</dbReference>
<dbReference type="EMBL" id="NESQ01000221">
    <property type="protein sequence ID" value="PUU75636.1"/>
    <property type="molecule type" value="Genomic_DNA"/>
</dbReference>
<accession>A0A2T6ZJK9</accession>
<dbReference type="STRING" id="42251.A0A2T6ZJK9"/>
<name>A0A2T6ZJK9_TUBBO</name>
<dbReference type="Proteomes" id="UP000244722">
    <property type="component" value="Unassembled WGS sequence"/>
</dbReference>
<dbReference type="AlphaFoldDB" id="A0A2T6ZJK9"/>
<gene>
    <name evidence="2" type="ORF">B9Z19DRAFT_1089936</name>
</gene>
<evidence type="ECO:0000313" key="3">
    <source>
        <dbReference type="Proteomes" id="UP000244722"/>
    </source>
</evidence>
<dbReference type="Gene3D" id="3.40.50.1820">
    <property type="entry name" value="alpha/beta hydrolase"/>
    <property type="match status" value="1"/>
</dbReference>
<protein>
    <submittedName>
        <fullName evidence="2">Alpha/Beta hydrolase protein</fullName>
    </submittedName>
</protein>
<dbReference type="OrthoDB" id="19657at2759"/>
<organism evidence="2 3">
    <name type="scientific">Tuber borchii</name>
    <name type="common">White truffle</name>
    <dbReference type="NCBI Taxonomy" id="42251"/>
    <lineage>
        <taxon>Eukaryota</taxon>
        <taxon>Fungi</taxon>
        <taxon>Dikarya</taxon>
        <taxon>Ascomycota</taxon>
        <taxon>Pezizomycotina</taxon>
        <taxon>Pezizomycetes</taxon>
        <taxon>Pezizales</taxon>
        <taxon>Tuberaceae</taxon>
        <taxon>Tuber</taxon>
    </lineage>
</organism>
<feature type="domain" description="AB hydrolase-1" evidence="1">
    <location>
        <begin position="46"/>
        <end position="311"/>
    </location>
</feature>
<keyword evidence="3" id="KW-1185">Reference proteome</keyword>
<proteinExistence type="predicted"/>